<sequence>MYVLLLFCIVLFIILYNNTEHFDNATDEIAKKEFVYEGAKLTDDALFKDLIIYDNDGTLDGELGIEKCSKNCKGNCVEYGVSGIGWCFPV</sequence>
<protein>
    <submittedName>
        <fullName evidence="1">Uncharacterized protein</fullName>
    </submittedName>
</protein>
<accession>A0A6C0EEQ8</accession>
<evidence type="ECO:0000313" key="1">
    <source>
        <dbReference type="EMBL" id="QHT25825.1"/>
    </source>
</evidence>
<name>A0A6C0EEQ8_9ZZZZ</name>
<proteinExistence type="predicted"/>
<reference evidence="1" key="1">
    <citation type="journal article" date="2020" name="Nature">
        <title>Giant virus diversity and host interactions through global metagenomics.</title>
        <authorList>
            <person name="Schulz F."/>
            <person name="Roux S."/>
            <person name="Paez-Espino D."/>
            <person name="Jungbluth S."/>
            <person name="Walsh D.A."/>
            <person name="Denef V.J."/>
            <person name="McMahon K.D."/>
            <person name="Konstantinidis K.T."/>
            <person name="Eloe-Fadrosh E.A."/>
            <person name="Kyrpides N.C."/>
            <person name="Woyke T."/>
        </authorList>
    </citation>
    <scope>NUCLEOTIDE SEQUENCE</scope>
    <source>
        <strain evidence="1">GVMAG-M-3300023179-27</strain>
    </source>
</reference>
<organism evidence="1">
    <name type="scientific">viral metagenome</name>
    <dbReference type="NCBI Taxonomy" id="1070528"/>
    <lineage>
        <taxon>unclassified sequences</taxon>
        <taxon>metagenomes</taxon>
        <taxon>organismal metagenomes</taxon>
    </lineage>
</organism>
<dbReference type="AlphaFoldDB" id="A0A6C0EEQ8"/>
<dbReference type="EMBL" id="MN739775">
    <property type="protein sequence ID" value="QHT25825.1"/>
    <property type="molecule type" value="Genomic_DNA"/>
</dbReference>